<keyword evidence="2" id="KW-0808">Transferase</keyword>
<dbReference type="AlphaFoldDB" id="A0A5C6D2R7"/>
<comment type="caution">
    <text evidence="2">The sequence shown here is derived from an EMBL/GenBank/DDBJ whole genome shotgun (WGS) entry which is preliminary data.</text>
</comment>
<dbReference type="Proteomes" id="UP000319143">
    <property type="component" value="Unassembled WGS sequence"/>
</dbReference>
<dbReference type="CDD" id="cd02440">
    <property type="entry name" value="AdoMet_MTases"/>
    <property type="match status" value="1"/>
</dbReference>
<sequence>MNMIKAATASDYDALYKDGYRQQLSGCEYARLAALKHFLSKVCRVNRDCDVLDYGAGAGLHLPLWEELFAPERIFYCDISETAASVFAQHFHERKTHYRMIRNGMADYSDESMDYVISVEVMEHVQDLDCYLRDIFRILRPGGTFVWTTPCGNRFSVEHMWSMIRGQIESTPEGYRRWTWEDPTHVRRIRTTEAADRVCSIGFESPIFRMRSHLFSFLATYTPPMYRFAAFREWLMQGDYSMFRMLPNGASMLAAAKKPQSD</sequence>
<accession>A0A5C6D2R7</accession>
<keyword evidence="3" id="KW-1185">Reference proteome</keyword>
<dbReference type="GO" id="GO:0032259">
    <property type="term" value="P:methylation"/>
    <property type="evidence" value="ECO:0007669"/>
    <property type="project" value="UniProtKB-KW"/>
</dbReference>
<name>A0A5C6D2R7_9BACT</name>
<gene>
    <name evidence="2" type="ORF">Poly41_67210</name>
</gene>
<dbReference type="GO" id="GO:0008757">
    <property type="term" value="F:S-adenosylmethionine-dependent methyltransferase activity"/>
    <property type="evidence" value="ECO:0007669"/>
    <property type="project" value="InterPro"/>
</dbReference>
<evidence type="ECO:0000313" key="3">
    <source>
        <dbReference type="Proteomes" id="UP000319143"/>
    </source>
</evidence>
<dbReference type="EMBL" id="SJPV01000023">
    <property type="protein sequence ID" value="TWU29149.1"/>
    <property type="molecule type" value="Genomic_DNA"/>
</dbReference>
<dbReference type="InterPro" id="IPR029063">
    <property type="entry name" value="SAM-dependent_MTases_sf"/>
</dbReference>
<dbReference type="OrthoDB" id="9787738at2"/>
<organism evidence="2 3">
    <name type="scientific">Novipirellula artificiosorum</name>
    <dbReference type="NCBI Taxonomy" id="2528016"/>
    <lineage>
        <taxon>Bacteria</taxon>
        <taxon>Pseudomonadati</taxon>
        <taxon>Planctomycetota</taxon>
        <taxon>Planctomycetia</taxon>
        <taxon>Pirellulales</taxon>
        <taxon>Pirellulaceae</taxon>
        <taxon>Novipirellula</taxon>
    </lineage>
</organism>
<dbReference type="EC" id="2.1.1.-" evidence="2"/>
<dbReference type="PANTHER" id="PTHR42912">
    <property type="entry name" value="METHYLTRANSFERASE"/>
    <property type="match status" value="1"/>
</dbReference>
<reference evidence="2 3" key="1">
    <citation type="submission" date="2019-02" db="EMBL/GenBank/DDBJ databases">
        <title>Deep-cultivation of Planctomycetes and their phenomic and genomic characterization uncovers novel biology.</title>
        <authorList>
            <person name="Wiegand S."/>
            <person name="Jogler M."/>
            <person name="Boedeker C."/>
            <person name="Pinto D."/>
            <person name="Vollmers J."/>
            <person name="Rivas-Marin E."/>
            <person name="Kohn T."/>
            <person name="Peeters S.H."/>
            <person name="Heuer A."/>
            <person name="Rast P."/>
            <person name="Oberbeckmann S."/>
            <person name="Bunk B."/>
            <person name="Jeske O."/>
            <person name="Meyerdierks A."/>
            <person name="Storesund J.E."/>
            <person name="Kallscheuer N."/>
            <person name="Luecker S."/>
            <person name="Lage O.M."/>
            <person name="Pohl T."/>
            <person name="Merkel B.J."/>
            <person name="Hornburger P."/>
            <person name="Mueller R.-W."/>
            <person name="Bruemmer F."/>
            <person name="Labrenz M."/>
            <person name="Spormann A.M."/>
            <person name="Op Den Camp H."/>
            <person name="Overmann J."/>
            <person name="Amann R."/>
            <person name="Jetten M.S.M."/>
            <person name="Mascher T."/>
            <person name="Medema M.H."/>
            <person name="Devos D.P."/>
            <person name="Kaster A.-K."/>
            <person name="Ovreas L."/>
            <person name="Rohde M."/>
            <person name="Galperin M.Y."/>
            <person name="Jogler C."/>
        </authorList>
    </citation>
    <scope>NUCLEOTIDE SEQUENCE [LARGE SCALE GENOMIC DNA]</scope>
    <source>
        <strain evidence="2 3">Poly41</strain>
    </source>
</reference>
<dbReference type="SUPFAM" id="SSF53335">
    <property type="entry name" value="S-adenosyl-L-methionine-dependent methyltransferases"/>
    <property type="match status" value="1"/>
</dbReference>
<dbReference type="InterPro" id="IPR050508">
    <property type="entry name" value="Methyltransf_Superfamily"/>
</dbReference>
<evidence type="ECO:0000259" key="1">
    <source>
        <dbReference type="Pfam" id="PF08241"/>
    </source>
</evidence>
<keyword evidence="2" id="KW-0489">Methyltransferase</keyword>
<dbReference type="RefSeq" id="WP_146531382.1">
    <property type="nucleotide sequence ID" value="NZ_SJPV01000023.1"/>
</dbReference>
<dbReference type="InterPro" id="IPR013216">
    <property type="entry name" value="Methyltransf_11"/>
</dbReference>
<evidence type="ECO:0000313" key="2">
    <source>
        <dbReference type="EMBL" id="TWU29149.1"/>
    </source>
</evidence>
<feature type="domain" description="Methyltransferase type 11" evidence="1">
    <location>
        <begin position="52"/>
        <end position="146"/>
    </location>
</feature>
<protein>
    <submittedName>
        <fullName evidence="2">Putative S-adenosylmethionine-dependent methyltransferase</fullName>
        <ecNumber evidence="2">2.1.1.-</ecNumber>
    </submittedName>
</protein>
<dbReference type="Gene3D" id="3.40.50.150">
    <property type="entry name" value="Vaccinia Virus protein VP39"/>
    <property type="match status" value="1"/>
</dbReference>
<proteinExistence type="predicted"/>
<dbReference type="Pfam" id="PF08241">
    <property type="entry name" value="Methyltransf_11"/>
    <property type="match status" value="1"/>
</dbReference>